<name>A0ABN2K7C3_9MICC</name>
<evidence type="ECO:0008006" key="3">
    <source>
        <dbReference type="Google" id="ProtNLM"/>
    </source>
</evidence>
<evidence type="ECO:0000313" key="1">
    <source>
        <dbReference type="EMBL" id="GAA1749842.1"/>
    </source>
</evidence>
<dbReference type="Proteomes" id="UP001501204">
    <property type="component" value="Unassembled WGS sequence"/>
</dbReference>
<organism evidence="1 2">
    <name type="scientific">Kocuria aegyptia</name>
    <dbReference type="NCBI Taxonomy" id="330943"/>
    <lineage>
        <taxon>Bacteria</taxon>
        <taxon>Bacillati</taxon>
        <taxon>Actinomycetota</taxon>
        <taxon>Actinomycetes</taxon>
        <taxon>Micrococcales</taxon>
        <taxon>Micrococcaceae</taxon>
        <taxon>Kocuria</taxon>
    </lineage>
</organism>
<proteinExistence type="predicted"/>
<evidence type="ECO:0000313" key="2">
    <source>
        <dbReference type="Proteomes" id="UP001501204"/>
    </source>
</evidence>
<keyword evidence="2" id="KW-1185">Reference proteome</keyword>
<comment type="caution">
    <text evidence="1">The sequence shown here is derived from an EMBL/GenBank/DDBJ whole genome shotgun (WGS) entry which is preliminary data.</text>
</comment>
<sequence length="70" mass="7763">MNPTECPCCDNGVISPWRVNATNEIILVCDECDALWEDGDDRTEPSVTTIDQYLNLRGLPLLWSGLVPAL</sequence>
<accession>A0ABN2K7C3</accession>
<reference evidence="1 2" key="1">
    <citation type="journal article" date="2019" name="Int. J. Syst. Evol. Microbiol.">
        <title>The Global Catalogue of Microorganisms (GCM) 10K type strain sequencing project: providing services to taxonomists for standard genome sequencing and annotation.</title>
        <authorList>
            <consortium name="The Broad Institute Genomics Platform"/>
            <consortium name="The Broad Institute Genome Sequencing Center for Infectious Disease"/>
            <person name="Wu L."/>
            <person name="Ma J."/>
        </authorList>
    </citation>
    <scope>NUCLEOTIDE SEQUENCE [LARGE SCALE GENOMIC DNA]</scope>
    <source>
        <strain evidence="1 2">JCM 14735</strain>
    </source>
</reference>
<protein>
    <recommendedName>
        <fullName evidence="3">Transcription factor zinc-finger domain-containing protein</fullName>
    </recommendedName>
</protein>
<dbReference type="EMBL" id="BAAAOA010000007">
    <property type="protein sequence ID" value="GAA1749842.1"/>
    <property type="molecule type" value="Genomic_DNA"/>
</dbReference>
<gene>
    <name evidence="1" type="ORF">GCM10009767_05960</name>
</gene>
<dbReference type="RefSeq" id="WP_344119684.1">
    <property type="nucleotide sequence ID" value="NZ_BAAAOA010000007.1"/>
</dbReference>